<sequence>MSNIPEDMFKKPKPMAQSIKLPNIPGRPTIPAHMQSRQAGLNMPIVPNIQSLQNKPQNGQHQQITPLQRPNHPQLANQSRPPRPIIPDGAFDPNDPRKQDSDKKPATEQKLPISNRNLQMNPNAKIPEHRINPKLQTLAQSHRPNMPLQQEMRPNNANIPTIKPVQSTPNTDTKDNQTDNQNTVLSFSHNRPLQPNIPNIPQANGVAQSISSRLNQHNHFVRPQVQTSSNQNGFLTSYSVKGSTGIQIPPGATKLIINAVAGGGAGAPNTETAGGGGAGAGVNGLIVPLNSLTHGTINVDVGIGGGATGTNGSDGTPTIITGNASSSNFSLTLGGGKGGSGNIGGISGNVQFFSKTVLASAINGGDCNYKNCFSSGGAGGAGNAPGTKGADGGGSLFQGGIGNTVTGAGGGGASCFANGGSGDGQLGSGGEGGHLGGDGFASLEFYI</sequence>
<proteinExistence type="predicted"/>
<dbReference type="EMBL" id="KY684108">
    <property type="protein sequence ID" value="ARF11189.1"/>
    <property type="molecule type" value="Genomic_DNA"/>
</dbReference>
<organism evidence="2">
    <name type="scientific">Klosneuvirus KNV1</name>
    <dbReference type="NCBI Taxonomy" id="1977640"/>
    <lineage>
        <taxon>Viruses</taxon>
        <taxon>Varidnaviria</taxon>
        <taxon>Bamfordvirae</taxon>
        <taxon>Nucleocytoviricota</taxon>
        <taxon>Megaviricetes</taxon>
        <taxon>Imitervirales</taxon>
        <taxon>Mimiviridae</taxon>
        <taxon>Klosneuvirinae</taxon>
        <taxon>Klosneuvirus</taxon>
    </lineage>
</organism>
<accession>A0A1V0SHJ1</accession>
<feature type="compositionally biased region" description="Basic and acidic residues" evidence="1">
    <location>
        <begin position="94"/>
        <end position="107"/>
    </location>
</feature>
<protein>
    <submittedName>
        <fullName evidence="2">Uncharacterized protein</fullName>
    </submittedName>
</protein>
<reference evidence="2" key="1">
    <citation type="journal article" date="2017" name="Science">
        <title>Giant viruses with an expanded complement of translation system components.</title>
        <authorList>
            <person name="Schulz F."/>
            <person name="Yutin N."/>
            <person name="Ivanova N.N."/>
            <person name="Ortega D.R."/>
            <person name="Lee T.K."/>
            <person name="Vierheilig J."/>
            <person name="Daims H."/>
            <person name="Horn M."/>
            <person name="Wagner M."/>
            <person name="Jensen G.J."/>
            <person name="Kyrpides N.C."/>
            <person name="Koonin E.V."/>
            <person name="Woyke T."/>
        </authorList>
    </citation>
    <scope>NUCLEOTIDE SEQUENCE</scope>
    <source>
        <strain evidence="2">KNV1</strain>
    </source>
</reference>
<feature type="region of interest" description="Disordered" evidence="1">
    <location>
        <begin position="147"/>
        <end position="176"/>
    </location>
</feature>
<gene>
    <name evidence="2" type="ORF">Klosneuvirus_1_46</name>
</gene>
<feature type="region of interest" description="Disordered" evidence="1">
    <location>
        <begin position="1"/>
        <end position="123"/>
    </location>
</feature>
<feature type="compositionally biased region" description="Polar residues" evidence="1">
    <location>
        <begin position="48"/>
        <end position="68"/>
    </location>
</feature>
<feature type="compositionally biased region" description="Polar residues" evidence="1">
    <location>
        <begin position="112"/>
        <end position="122"/>
    </location>
</feature>
<evidence type="ECO:0000256" key="1">
    <source>
        <dbReference type="SAM" id="MobiDB-lite"/>
    </source>
</evidence>
<evidence type="ECO:0000313" key="2">
    <source>
        <dbReference type="EMBL" id="ARF11189.1"/>
    </source>
</evidence>
<feature type="compositionally biased region" description="Polar residues" evidence="1">
    <location>
        <begin position="152"/>
        <end position="171"/>
    </location>
</feature>
<name>A0A1V0SHJ1_9VIRU</name>